<evidence type="ECO:0000256" key="10">
    <source>
        <dbReference type="ARBA" id="ARBA00039950"/>
    </source>
</evidence>
<evidence type="ECO:0000256" key="8">
    <source>
        <dbReference type="ARBA" id="ARBA00035847"/>
    </source>
</evidence>
<proteinExistence type="inferred from homology"/>
<dbReference type="RefSeq" id="XP_019637772.1">
    <property type="nucleotide sequence ID" value="XM_019782213.1"/>
</dbReference>
<evidence type="ECO:0000313" key="15">
    <source>
        <dbReference type="Proteomes" id="UP000515135"/>
    </source>
</evidence>
<keyword evidence="6" id="KW-1133">Transmembrane helix</keyword>
<accession>A0A6P5A3G9</accession>
<name>A0A6P5A3G9_BRABE</name>
<keyword evidence="5" id="KW-0677">Repeat</keyword>
<dbReference type="GO" id="GO:0016020">
    <property type="term" value="C:membrane"/>
    <property type="evidence" value="ECO:0007669"/>
    <property type="project" value="UniProtKB-SubCell"/>
</dbReference>
<feature type="region of interest" description="Disordered" evidence="14">
    <location>
        <begin position="1"/>
        <end position="22"/>
    </location>
</feature>
<evidence type="ECO:0000256" key="11">
    <source>
        <dbReference type="ARBA" id="ARBA00041876"/>
    </source>
</evidence>
<evidence type="ECO:0000256" key="12">
    <source>
        <dbReference type="PROSITE-ProRule" id="PRU00282"/>
    </source>
</evidence>
<evidence type="ECO:0000256" key="5">
    <source>
        <dbReference type="ARBA" id="ARBA00022737"/>
    </source>
</evidence>
<organism evidence="15 16">
    <name type="scientific">Branchiostoma belcheri</name>
    <name type="common">Amphioxus</name>
    <dbReference type="NCBI Taxonomy" id="7741"/>
    <lineage>
        <taxon>Eukaryota</taxon>
        <taxon>Metazoa</taxon>
        <taxon>Chordata</taxon>
        <taxon>Cephalochordata</taxon>
        <taxon>Leptocardii</taxon>
        <taxon>Amphioxiformes</taxon>
        <taxon>Branchiostomatidae</taxon>
        <taxon>Branchiostoma</taxon>
    </lineage>
</organism>
<gene>
    <name evidence="16" type="primary">LOC109480063</name>
</gene>
<protein>
    <recommendedName>
        <fullName evidence="10">Mitochondrial S-adenosylmethionine carrier protein</fullName>
    </recommendedName>
    <alternativeName>
        <fullName evidence="11">Solute carrier family 25 member 26</fullName>
    </alternativeName>
</protein>
<keyword evidence="15" id="KW-1185">Reference proteome</keyword>
<dbReference type="PROSITE" id="PS50920">
    <property type="entry name" value="SOLCAR"/>
    <property type="match status" value="2"/>
</dbReference>
<dbReference type="Pfam" id="PF00153">
    <property type="entry name" value="Mito_carr"/>
    <property type="match status" value="2"/>
</dbReference>
<dbReference type="Gene3D" id="1.50.40.10">
    <property type="entry name" value="Mitochondrial carrier domain"/>
    <property type="match status" value="1"/>
</dbReference>
<evidence type="ECO:0000256" key="1">
    <source>
        <dbReference type="ARBA" id="ARBA00004141"/>
    </source>
</evidence>
<evidence type="ECO:0000256" key="7">
    <source>
        <dbReference type="ARBA" id="ARBA00023136"/>
    </source>
</evidence>
<evidence type="ECO:0000256" key="6">
    <source>
        <dbReference type="ARBA" id="ARBA00022989"/>
    </source>
</evidence>
<evidence type="ECO:0000256" key="13">
    <source>
        <dbReference type="RuleBase" id="RU000488"/>
    </source>
</evidence>
<keyword evidence="3 13" id="KW-0813">Transport</keyword>
<evidence type="ECO:0000256" key="14">
    <source>
        <dbReference type="SAM" id="MobiDB-lite"/>
    </source>
</evidence>
<evidence type="ECO:0000256" key="3">
    <source>
        <dbReference type="ARBA" id="ARBA00022448"/>
    </source>
</evidence>
<sequence>METQVEARLCGTRPPEPAISPVGPARGRADYLPKNWQLYSAGVSMLAGGLTQVVHHPLFTLKTFVQTPHFSWKDFLGRTVRSPVGFLYRGVVSRSLGVMPERVFKMQSWIVTTNFLTDLRGGEQSLGIWMLGGLAAGVGTAVVAAPSELFMVRAQVHGHQLRDVWRTTGYFNTTQGMYRGFAPTLARDLIFNTLFFTLREAGVRRYETQHGRRCPDHKRFQIGLVAGSISCAAATPMDLIKTRIQSALQCSPKSQRGVLFFVNSIVNEGGIWRLWQGLGTRVMILPSTLSLFYLLHEKMEGALLQRLSEQGEQV</sequence>
<keyword evidence="4 12" id="KW-0812">Transmembrane</keyword>
<dbReference type="KEGG" id="bbel:109480063"/>
<comment type="subcellular location">
    <subcellularLocation>
        <location evidence="1">Membrane</location>
        <topology evidence="1">Multi-pass membrane protein</topology>
    </subcellularLocation>
</comment>
<dbReference type="AlphaFoldDB" id="A0A6P5A3G9"/>
<comment type="function">
    <text evidence="9">Mitochondrial S-adenosyl-L-methionine/S-adenosyl-L-homocysteine antiporter. Mediates the exchange of cytosolic S-adenosyl-L-methionine, the predominant methyl-group donor for macromolecule methylation processes, for mitochondrial S-adenosylhomocysteine(SAH), a by-product of methylation reactions.</text>
</comment>
<evidence type="ECO:0000256" key="4">
    <source>
        <dbReference type="ARBA" id="ARBA00022692"/>
    </source>
</evidence>
<dbReference type="Proteomes" id="UP000515135">
    <property type="component" value="Unplaced"/>
</dbReference>
<comment type="catalytic activity">
    <reaction evidence="8">
        <text>S-adenosyl-L-homocysteine(out) + S-adenosyl-L-methionine(in) = S-adenosyl-L-homocysteine(in) + S-adenosyl-L-methionine(out)</text>
        <dbReference type="Rhea" id="RHEA:75479"/>
        <dbReference type="ChEBI" id="CHEBI:57856"/>
        <dbReference type="ChEBI" id="CHEBI:59789"/>
    </reaction>
</comment>
<keyword evidence="7 12" id="KW-0472">Membrane</keyword>
<evidence type="ECO:0000256" key="2">
    <source>
        <dbReference type="ARBA" id="ARBA00006375"/>
    </source>
</evidence>
<dbReference type="PANTHER" id="PTHR45667">
    <property type="entry name" value="S-ADENOSYLMETHIONINE MITOCHONDRIAL CARRIER PROTEIN"/>
    <property type="match status" value="1"/>
</dbReference>
<dbReference type="SUPFAM" id="SSF103506">
    <property type="entry name" value="Mitochondrial carrier"/>
    <property type="match status" value="1"/>
</dbReference>
<comment type="similarity">
    <text evidence="2 13">Belongs to the mitochondrial carrier (TC 2.A.29) family.</text>
</comment>
<reference evidence="16" key="1">
    <citation type="submission" date="2025-08" db="UniProtKB">
        <authorList>
            <consortium name="RefSeq"/>
        </authorList>
    </citation>
    <scope>IDENTIFICATION</scope>
    <source>
        <tissue evidence="16">Gonad</tissue>
    </source>
</reference>
<dbReference type="OrthoDB" id="2161at2759"/>
<feature type="repeat" description="Solcar" evidence="12">
    <location>
        <begin position="218"/>
        <end position="302"/>
    </location>
</feature>
<evidence type="ECO:0000313" key="16">
    <source>
        <dbReference type="RefSeq" id="XP_019637772.1"/>
    </source>
</evidence>
<dbReference type="InterPro" id="IPR023395">
    <property type="entry name" value="MCP_dom_sf"/>
</dbReference>
<dbReference type="GeneID" id="109480063"/>
<dbReference type="InterPro" id="IPR018108">
    <property type="entry name" value="MCP_transmembrane"/>
</dbReference>
<evidence type="ECO:0000256" key="9">
    <source>
        <dbReference type="ARBA" id="ARBA00037638"/>
    </source>
</evidence>
<feature type="repeat" description="Solcar" evidence="12">
    <location>
        <begin position="124"/>
        <end position="205"/>
    </location>
</feature>